<gene>
    <name evidence="8" type="ORF">TRFO_38180</name>
</gene>
<evidence type="ECO:0008006" key="10">
    <source>
        <dbReference type="Google" id="ProtNLM"/>
    </source>
</evidence>
<feature type="transmembrane region" description="Helical" evidence="7">
    <location>
        <begin position="1545"/>
        <end position="1565"/>
    </location>
</feature>
<dbReference type="PROSITE" id="PS51450">
    <property type="entry name" value="LRR"/>
    <property type="match status" value="8"/>
</dbReference>
<keyword evidence="3" id="KW-0677">Repeat</keyword>
<dbReference type="PANTHER" id="PTHR45973">
    <property type="entry name" value="PROTEIN PHOSPHATASE 1 REGULATORY SUBUNIT SDS22-RELATED"/>
    <property type="match status" value="1"/>
</dbReference>
<dbReference type="InterPro" id="IPR001611">
    <property type="entry name" value="Leu-rich_rpt"/>
</dbReference>
<dbReference type="InterPro" id="IPR032675">
    <property type="entry name" value="LRR_dom_sf"/>
</dbReference>
<evidence type="ECO:0000256" key="7">
    <source>
        <dbReference type="SAM" id="Phobius"/>
    </source>
</evidence>
<dbReference type="InterPro" id="IPR050576">
    <property type="entry name" value="Cilia_flagella_integrity"/>
</dbReference>
<dbReference type="Pfam" id="PF13855">
    <property type="entry name" value="LRR_8"/>
    <property type="match status" value="2"/>
</dbReference>
<dbReference type="Proteomes" id="UP000179807">
    <property type="component" value="Unassembled WGS sequence"/>
</dbReference>
<evidence type="ECO:0000256" key="2">
    <source>
        <dbReference type="ARBA" id="ARBA00022614"/>
    </source>
</evidence>
<dbReference type="Gene3D" id="3.80.10.10">
    <property type="entry name" value="Ribonuclease Inhibitor"/>
    <property type="match status" value="8"/>
</dbReference>
<comment type="caution">
    <text evidence="8">The sequence shown here is derived from an EMBL/GenBank/DDBJ whole genome shotgun (WGS) entry which is preliminary data.</text>
</comment>
<dbReference type="Pfam" id="PF00560">
    <property type="entry name" value="LRR_1"/>
    <property type="match status" value="1"/>
</dbReference>
<dbReference type="InterPro" id="IPR003591">
    <property type="entry name" value="Leu-rich_rpt_typical-subtyp"/>
</dbReference>
<dbReference type="SUPFAM" id="SSF52058">
    <property type="entry name" value="L domain-like"/>
    <property type="match status" value="3"/>
</dbReference>
<evidence type="ECO:0000313" key="8">
    <source>
        <dbReference type="EMBL" id="OHS95674.1"/>
    </source>
</evidence>
<dbReference type="VEuPathDB" id="TrichDB:TRFO_38180"/>
<dbReference type="PRINTS" id="PR00019">
    <property type="entry name" value="LEURICHRPT"/>
</dbReference>
<evidence type="ECO:0000256" key="6">
    <source>
        <dbReference type="SAM" id="Coils"/>
    </source>
</evidence>
<feature type="transmembrane region" description="Helical" evidence="7">
    <location>
        <begin position="1779"/>
        <end position="1801"/>
    </location>
</feature>
<keyword evidence="7" id="KW-0472">Membrane</keyword>
<evidence type="ECO:0000256" key="4">
    <source>
        <dbReference type="ARBA" id="ARBA00023069"/>
    </source>
</evidence>
<reference evidence="8" key="1">
    <citation type="submission" date="2016-10" db="EMBL/GenBank/DDBJ databases">
        <authorList>
            <person name="Benchimol M."/>
            <person name="Almeida L.G."/>
            <person name="Vasconcelos A.T."/>
            <person name="Perreira-Neves A."/>
            <person name="Rosa I.A."/>
            <person name="Tasca T."/>
            <person name="Bogo M.R."/>
            <person name="de Souza W."/>
        </authorList>
    </citation>
    <scope>NUCLEOTIDE SEQUENCE [LARGE SCALE GENOMIC DNA]</scope>
    <source>
        <strain evidence="8">K</strain>
    </source>
</reference>
<keyword evidence="6" id="KW-0175">Coiled coil</keyword>
<evidence type="ECO:0000256" key="1">
    <source>
        <dbReference type="ARBA" id="ARBA00004138"/>
    </source>
</evidence>
<dbReference type="Pfam" id="PF12799">
    <property type="entry name" value="LRR_4"/>
    <property type="match status" value="1"/>
</dbReference>
<sequence length="1970" mass="225521">MKTASINEESRLSLSRQATTGFSRSKLFKITNEAAITFDRNIDIPMLNEERKQMRFTKDHKFDFNNLYPSLHTLLLLPTQIPLNQNEEQDVSIEKAKATRGKFKDQALYESMENRRKIQSKIGSFEPPEHFFMNSSDHIPKLHSNKRVSTLESLEQNEGNDEIIMIALENIPIHHQITKTIFNTIKTYNKIEILSLKGTGINHLPDFMIPNLRILDICDNNIDDGAKMAVFVKNHKSLAILDYRRNPIAETEAVRRYIIENSCNLRYINGRLISVRDRIQAIQTTNDKFKKSEASKWHFFYQVKAIPEISSLKNWDLRMIQHLSLPNCGLTTFCIHKFKNLVSLNLSDNNIKELKGTGLVCCKKLTSIDLRNNEIDSHDQLSCFPFVYSLLHIWLTGNKIHHYRKSLIYNCRNLLGTTAMSGLQTIDGIPITISEFLDSDPQIQGVDKLTWKLNVKRIIGNSDLKNAFSLSFAYRGLKYINLSQFTSLTHLSLRGNNFSEIKGLECCINLIVLDISHNPKMNLSMVLEQITKLKNLEYLMTADDCWKNNFEEIDQYNDIFDDKAPNRSICNLKYRQKILGALVPNLPYLSSVDRIRISVPERCLVLKKCNMSKVEIENYRAQVAWIQAAFPTMKIDFTPDKVLPGIQYKPVEVTSMKRTRGCELLSNEIFNLSIFKNLTELDLSYNKLTTITTLGLEGHPNLRYLDLSYNNIEDSIDVLANFIDGIPNLEAIALRINPIMKTTTDRKNLISKIKRLQKMDDCLRFIDYEIDPTEIVDKSEPDKIPLLALKIRTPQTSQFKKIEELSLDNCSLKSIDLSKFPSLKKLYLANNNISQANDISGLGKKLSLLDLQNNRFKNIAEIVKIILLCPSLKNIGLSGNPCIVKDRDYRIKILSLISPITDPFYKLKAIDDTIILPSEIAKATKSREIKARFAFIHAIDINFKNTSVLDLSNSELTTFLDFHQFPSLKILKLKNNKITLESIINSNLNLCIDLEELDLSNNSIRSSEGFSSLGTYLSQFTKLTKLDVSYNPMCTKPRLWKSFAITFPGLAEVSCPLKYINMYKLTVDDRVSVVKEQTRSEDQAAGFRCSFLLYQISPDYVNLHSISLSGLSITIISPISNLTHLQSLDLSNNNIKKLSGQGLERLKSLRTLNICDNQIESIDEIRDTLSILPSLERLFMLRSTAQKEETDDQKDYMSYMCHILRGLIEIDKYQNPTPLKTSQLNALKDLEQVANWNNPNHIHDIDIRGKNVTQKEFQTVIRSLETLGTLTVDLRNNPCNSVDNYRFHLIYGVHSLTQIDGEPVTVNQRMNADKSVRHHVGESAAANVAIGGAVVAAEFLDVEKREQTTSLIQKAADFACQYGSLLMKWEIFITCQQIFAQISGFFEKEVWPRIYRYFSWTIFIFAIDLSFLDFLLDIRIPFWFSYASFFIYIILPALFFGFYHMSLDKDYWFSTFTTNWDHTVFLSIFALFMLFLCSAGLALLADFNYTIHTLEFTNNQLAWFCVLSFISLIAFIVFMVCAHIFRKNSKDPVVWFRVLKFKKRLALFFMTVLYFPIVKAFISTFSCTNGHARNFDDVVCLDIYNFKTIQVVHIAAFIFGIVYGIGIPIFFVRLINKGVKEIDLNYHIDIKLKRLEEKKKEVKKMKKQGKDVSQLEEQLKNTKKDIDKRYSEAAFQYENAAAYLYNAYDRDGRYKKVVSMIEKLVYLLVTTFVPVLWLECTVNTVVMLLMTLLQIFTSPFVAPSENIMETVAKSCNLLTLAVGDVLQFNQKKMDIFEKYVAPALLILFASAILILFIFLIVKIHMCKSCKSEEKDDDKIEKINLNTLAGVTPEPNSLIVQSTSVPDNIDEPEMYSTLKSLNVGDGTLRRGQMIDGGGKNIKYEFSDHEHDSLYTFEGRSLEGVASKDSAICSQTQIQQQSEPQLLKEEELSSSINPTNFTGDSIIKPIYDSSDGIDQNDILNQNLEPSAL</sequence>
<dbReference type="RefSeq" id="XP_068348811.1">
    <property type="nucleotide sequence ID" value="XM_068511891.1"/>
</dbReference>
<dbReference type="SMART" id="SM00368">
    <property type="entry name" value="LRR_RI"/>
    <property type="match status" value="5"/>
</dbReference>
<keyword evidence="9" id="KW-1185">Reference proteome</keyword>
<dbReference type="GeneID" id="94846595"/>
<name>A0A1J4J911_9EUKA</name>
<dbReference type="PANTHER" id="PTHR45973:SF9">
    <property type="entry name" value="LEUCINE-RICH REPEAT-CONTAINING PROTEIN 46"/>
    <property type="match status" value="1"/>
</dbReference>
<evidence type="ECO:0000256" key="5">
    <source>
        <dbReference type="ARBA" id="ARBA00023273"/>
    </source>
</evidence>
<dbReference type="OrthoDB" id="266138at2759"/>
<dbReference type="SMART" id="SM00369">
    <property type="entry name" value="LRR_TYP"/>
    <property type="match status" value="6"/>
</dbReference>
<keyword evidence="4" id="KW-0969">Cilium</keyword>
<feature type="transmembrane region" description="Helical" evidence="7">
    <location>
        <begin position="1591"/>
        <end position="1612"/>
    </location>
</feature>
<organism evidence="8 9">
    <name type="scientific">Tritrichomonas foetus</name>
    <dbReference type="NCBI Taxonomy" id="1144522"/>
    <lineage>
        <taxon>Eukaryota</taxon>
        <taxon>Metamonada</taxon>
        <taxon>Parabasalia</taxon>
        <taxon>Tritrichomonadida</taxon>
        <taxon>Tritrichomonadidae</taxon>
        <taxon>Tritrichomonas</taxon>
    </lineage>
</organism>
<feature type="coiled-coil region" evidence="6">
    <location>
        <begin position="1628"/>
        <end position="1672"/>
    </location>
</feature>
<evidence type="ECO:0000313" key="9">
    <source>
        <dbReference type="Proteomes" id="UP000179807"/>
    </source>
</evidence>
<proteinExistence type="predicted"/>
<protein>
    <recommendedName>
        <fullName evidence="10">Leucine Rich Repeat family protein</fullName>
    </recommendedName>
</protein>
<feature type="transmembrane region" description="Helical" evidence="7">
    <location>
        <begin position="1501"/>
        <end position="1525"/>
    </location>
</feature>
<dbReference type="InterPro" id="IPR025875">
    <property type="entry name" value="Leu-rich_rpt_4"/>
</dbReference>
<keyword evidence="7" id="KW-1133">Transmembrane helix</keyword>
<evidence type="ECO:0000256" key="3">
    <source>
        <dbReference type="ARBA" id="ARBA00022737"/>
    </source>
</evidence>
<dbReference type="SMART" id="SM00365">
    <property type="entry name" value="LRR_SD22"/>
    <property type="match status" value="11"/>
</dbReference>
<keyword evidence="2" id="KW-0433">Leucine-rich repeat</keyword>
<feature type="transmembrane region" description="Helical" evidence="7">
    <location>
        <begin position="1464"/>
        <end position="1489"/>
    </location>
</feature>
<dbReference type="EMBL" id="MLAK01001228">
    <property type="protein sequence ID" value="OHS95674.1"/>
    <property type="molecule type" value="Genomic_DNA"/>
</dbReference>
<accession>A0A1J4J911</accession>
<comment type="subcellular location">
    <subcellularLocation>
        <location evidence="1">Cell projection</location>
        <location evidence="1">Cilium</location>
    </subcellularLocation>
</comment>
<feature type="transmembrane region" description="Helical" evidence="7">
    <location>
        <begin position="1704"/>
        <end position="1736"/>
    </location>
</feature>
<feature type="transmembrane region" description="Helical" evidence="7">
    <location>
        <begin position="1422"/>
        <end position="1443"/>
    </location>
</feature>
<keyword evidence="7" id="KW-0812">Transmembrane</keyword>
<keyword evidence="5" id="KW-0966">Cell projection</keyword>